<evidence type="ECO:0000259" key="7">
    <source>
        <dbReference type="Pfam" id="PF02272"/>
    </source>
</evidence>
<evidence type="ECO:0000259" key="8">
    <source>
        <dbReference type="Pfam" id="PF17768"/>
    </source>
</evidence>
<protein>
    <recommendedName>
        <fullName evidence="2">Single-stranded-DNA-specific exonuclease RecJ</fullName>
    </recommendedName>
</protein>
<dbReference type="PANTHER" id="PTHR30255:SF2">
    <property type="entry name" value="SINGLE-STRANDED-DNA-SPECIFIC EXONUCLEASE RECJ"/>
    <property type="match status" value="1"/>
</dbReference>
<dbReference type="GO" id="GO:0006310">
    <property type="term" value="P:DNA recombination"/>
    <property type="evidence" value="ECO:0007669"/>
    <property type="project" value="InterPro"/>
</dbReference>
<evidence type="ECO:0000256" key="3">
    <source>
        <dbReference type="ARBA" id="ARBA00022722"/>
    </source>
</evidence>
<reference evidence="9 10" key="1">
    <citation type="submission" date="2019-03" db="EMBL/GenBank/DDBJ databases">
        <title>Genomic Encyclopedia of Archaeal and Bacterial Type Strains, Phase II (KMG-II): from individual species to whole genera.</title>
        <authorList>
            <person name="Goeker M."/>
        </authorList>
    </citation>
    <scope>NUCLEOTIDE SEQUENCE [LARGE SCALE GENOMIC DNA]</scope>
    <source>
        <strain evidence="9 10">DSM 15388</strain>
    </source>
</reference>
<dbReference type="InterPro" id="IPR041122">
    <property type="entry name" value="RecJ_OB"/>
</dbReference>
<sequence>MIKQHAYSVAGFEVKTRQPVFSNSIHPNPLLNRLYQARGIEHPDELQTDITGLLDWRTLKGINEAVDLCMQARQQQYRVVVVGDYDADGATSTALAMLGLSAMGINVSYVLPNRFEYGYGLSVPIVDLTLQQKPDLIITVDNGISSFEGVAHAKKHGVKVLVTDHHLAADSLPGADAIVNPNQPGCRFESKAACGCMVMFYLLIALRARLREQGETALPNLAQWLDLVALATVADVVPLDRNNRLIVQNGLQRVRQGRMRPGIQALFDVSGRDWQNARSADFGFCVGPRLNAAGRLGDMSLGVQLLLTDDPGEARAIATELHELNSERRQIEASMLQEVEPALAAVKIVEQSSSQVVYGDNWHEGVIGIVASRVKEQLHCPVVAFARSDSGELKGSARSVSGVHLRDCLDWISKQQKDLILKFGGHAMAAGLSIHEAELESFKLWFDKAVQYFAEPEALTPQLWVDGVLERGDLSLENALQLEQAGPWGQAFPSPAFYGEWPVADSRVLSGKHLKLTLQADDQLIAAIAFNVPEACALADIRRVKGVYEISCNRFRGETTLQLVFSKLEVC</sequence>
<feature type="domain" description="DDH" evidence="6">
    <location>
        <begin position="78"/>
        <end position="232"/>
    </location>
</feature>
<dbReference type="FunFam" id="3.90.1640.30:FF:000001">
    <property type="entry name" value="Single-stranded-DNA-specific exonuclease RecJ"/>
    <property type="match status" value="1"/>
</dbReference>
<evidence type="ECO:0000256" key="5">
    <source>
        <dbReference type="ARBA" id="ARBA00022839"/>
    </source>
</evidence>
<dbReference type="GO" id="GO:0006281">
    <property type="term" value="P:DNA repair"/>
    <property type="evidence" value="ECO:0007669"/>
    <property type="project" value="InterPro"/>
</dbReference>
<dbReference type="InterPro" id="IPR051673">
    <property type="entry name" value="SSDNA_exonuclease_RecJ"/>
</dbReference>
<organism evidence="9 10">
    <name type="scientific">Reinekea marinisedimentorum</name>
    <dbReference type="NCBI Taxonomy" id="230495"/>
    <lineage>
        <taxon>Bacteria</taxon>
        <taxon>Pseudomonadati</taxon>
        <taxon>Pseudomonadota</taxon>
        <taxon>Gammaproteobacteria</taxon>
        <taxon>Oceanospirillales</taxon>
        <taxon>Saccharospirillaceae</taxon>
        <taxon>Reinekea</taxon>
    </lineage>
</organism>
<keyword evidence="3" id="KW-0540">Nuclease</keyword>
<feature type="domain" description="DHHA1" evidence="7">
    <location>
        <begin position="356"/>
        <end position="443"/>
    </location>
</feature>
<accession>A0A4R3I2W7</accession>
<dbReference type="GO" id="GO:0003676">
    <property type="term" value="F:nucleic acid binding"/>
    <property type="evidence" value="ECO:0007669"/>
    <property type="project" value="InterPro"/>
</dbReference>
<dbReference type="InterPro" id="IPR001667">
    <property type="entry name" value="DDH_dom"/>
</dbReference>
<dbReference type="GO" id="GO:0008409">
    <property type="term" value="F:5'-3' exonuclease activity"/>
    <property type="evidence" value="ECO:0007669"/>
    <property type="project" value="InterPro"/>
</dbReference>
<keyword evidence="10" id="KW-1185">Reference proteome</keyword>
<dbReference type="InterPro" id="IPR003156">
    <property type="entry name" value="DHHA1_dom"/>
</dbReference>
<dbReference type="AlphaFoldDB" id="A0A4R3I2W7"/>
<dbReference type="Gene3D" id="3.10.310.30">
    <property type="match status" value="1"/>
</dbReference>
<evidence type="ECO:0000259" key="6">
    <source>
        <dbReference type="Pfam" id="PF01368"/>
    </source>
</evidence>
<dbReference type="Proteomes" id="UP000295793">
    <property type="component" value="Unassembled WGS sequence"/>
</dbReference>
<dbReference type="NCBIfam" id="TIGR00644">
    <property type="entry name" value="recJ"/>
    <property type="match status" value="1"/>
</dbReference>
<evidence type="ECO:0000256" key="4">
    <source>
        <dbReference type="ARBA" id="ARBA00022801"/>
    </source>
</evidence>
<keyword evidence="5 9" id="KW-0269">Exonuclease</keyword>
<name>A0A4R3I2W7_9GAMM</name>
<comment type="similarity">
    <text evidence="1">Belongs to the RecJ family.</text>
</comment>
<evidence type="ECO:0000313" key="9">
    <source>
        <dbReference type="EMBL" id="TCS40018.1"/>
    </source>
</evidence>
<comment type="caution">
    <text evidence="9">The sequence shown here is derived from an EMBL/GenBank/DDBJ whole genome shotgun (WGS) entry which is preliminary data.</text>
</comment>
<dbReference type="PANTHER" id="PTHR30255">
    <property type="entry name" value="SINGLE-STRANDED-DNA-SPECIFIC EXONUCLEASE RECJ"/>
    <property type="match status" value="1"/>
</dbReference>
<proteinExistence type="inferred from homology"/>
<keyword evidence="4" id="KW-0378">Hydrolase</keyword>
<dbReference type="RefSeq" id="WP_243645835.1">
    <property type="nucleotide sequence ID" value="NZ_SLZR01000011.1"/>
</dbReference>
<evidence type="ECO:0000313" key="10">
    <source>
        <dbReference type="Proteomes" id="UP000295793"/>
    </source>
</evidence>
<dbReference type="InterPro" id="IPR038763">
    <property type="entry name" value="DHH_sf"/>
</dbReference>
<dbReference type="Pfam" id="PF01368">
    <property type="entry name" value="DHH"/>
    <property type="match status" value="1"/>
</dbReference>
<dbReference type="EMBL" id="SLZR01000011">
    <property type="protein sequence ID" value="TCS40018.1"/>
    <property type="molecule type" value="Genomic_DNA"/>
</dbReference>
<dbReference type="Pfam" id="PF02272">
    <property type="entry name" value="DHHA1"/>
    <property type="match status" value="1"/>
</dbReference>
<evidence type="ECO:0000256" key="1">
    <source>
        <dbReference type="ARBA" id="ARBA00005915"/>
    </source>
</evidence>
<dbReference type="Gene3D" id="3.90.1640.30">
    <property type="match status" value="1"/>
</dbReference>
<feature type="domain" description="RecJ OB" evidence="8">
    <location>
        <begin position="465"/>
        <end position="565"/>
    </location>
</feature>
<dbReference type="Pfam" id="PF17768">
    <property type="entry name" value="RecJ_OB"/>
    <property type="match status" value="1"/>
</dbReference>
<dbReference type="InterPro" id="IPR004610">
    <property type="entry name" value="RecJ"/>
</dbReference>
<dbReference type="SUPFAM" id="SSF64182">
    <property type="entry name" value="DHH phosphoesterases"/>
    <property type="match status" value="1"/>
</dbReference>
<evidence type="ECO:0000256" key="2">
    <source>
        <dbReference type="ARBA" id="ARBA00019841"/>
    </source>
</evidence>
<gene>
    <name evidence="9" type="ORF">BCF53_111113</name>
</gene>